<evidence type="ECO:0000256" key="3">
    <source>
        <dbReference type="ARBA" id="ARBA00024446"/>
    </source>
</evidence>
<dbReference type="EMBL" id="CP020772">
    <property type="protein sequence ID" value="ARI76321.1"/>
    <property type="molecule type" value="Genomic_DNA"/>
</dbReference>
<keyword evidence="2" id="KW-1282">Carboxysome</keyword>
<evidence type="ECO:0000313" key="5">
    <source>
        <dbReference type="Proteomes" id="UP000192527"/>
    </source>
</evidence>
<name>A0A1W5ZST8_9BACI</name>
<dbReference type="RefSeq" id="WP_085028736.1">
    <property type="nucleotide sequence ID" value="NZ_CP020772.1"/>
</dbReference>
<sequence length="94" mass="9769">MIVGEVIGNIWATRKEDGLVGLKFLVVKPDRSENTPEAPSFVAVDRIGAGVGDKVMVTKGSASSHLQEGPAIPIDALIIGIVDSVEVERSGSNG</sequence>
<keyword evidence="3" id="KW-1283">Bacterial microcompartment</keyword>
<proteinExistence type="predicted"/>
<dbReference type="PROSITE" id="PS51932">
    <property type="entry name" value="BMV"/>
    <property type="match status" value="1"/>
</dbReference>
<dbReference type="Pfam" id="PF03319">
    <property type="entry name" value="EutN_CcmL"/>
    <property type="match status" value="1"/>
</dbReference>
<dbReference type="Gene3D" id="2.40.50.220">
    <property type="entry name" value="EutN/Ccml"/>
    <property type="match status" value="1"/>
</dbReference>
<dbReference type="InterPro" id="IPR036677">
    <property type="entry name" value="EutN_CcmL_sf"/>
</dbReference>
<keyword evidence="5" id="KW-1185">Reference proteome</keyword>
<reference evidence="4 5" key="1">
    <citation type="submission" date="2017-04" db="EMBL/GenBank/DDBJ databases">
        <title>The whole genome sequencing and assembly of Halobacillus mangrovi strain.</title>
        <authorList>
            <person name="Lee S.-J."/>
            <person name="Park M.-K."/>
            <person name="Kim J.-Y."/>
            <person name="Lee Y.-J."/>
            <person name="Yi H."/>
            <person name="Bahn Y.-S."/>
            <person name="Kim J.F."/>
            <person name="Lee D.-W."/>
        </authorList>
    </citation>
    <scope>NUCLEOTIDE SEQUENCE [LARGE SCALE GENOMIC DNA]</scope>
    <source>
        <strain evidence="4 5">KTB 131</strain>
    </source>
</reference>
<comment type="subcellular location">
    <subcellularLocation>
        <location evidence="1">Carboxysome</location>
    </subcellularLocation>
</comment>
<gene>
    <name evidence="4" type="ORF">HM131_05490</name>
</gene>
<dbReference type="PANTHER" id="PTHR36539:SF2">
    <property type="entry name" value="ETHANOLAMINE UTILIZATION PROTEIN"/>
    <property type="match status" value="1"/>
</dbReference>
<dbReference type="OrthoDB" id="196195at2"/>
<protein>
    <submittedName>
        <fullName evidence="4">Ethanolamine utilization protein EutN</fullName>
    </submittedName>
</protein>
<dbReference type="AlphaFoldDB" id="A0A1W5ZST8"/>
<dbReference type="PANTHER" id="PTHR36539">
    <property type="entry name" value="ETHANOLAMINE UTILIZATION PROTEIN EUTN"/>
    <property type="match status" value="1"/>
</dbReference>
<accession>A0A1W5ZST8</accession>
<dbReference type="InterPro" id="IPR004992">
    <property type="entry name" value="EutN_CcmL"/>
</dbReference>
<evidence type="ECO:0000256" key="2">
    <source>
        <dbReference type="ARBA" id="ARBA00023669"/>
    </source>
</evidence>
<dbReference type="GO" id="GO:0031470">
    <property type="term" value="C:carboxysome"/>
    <property type="evidence" value="ECO:0007669"/>
    <property type="project" value="UniProtKB-SubCell"/>
</dbReference>
<evidence type="ECO:0000313" key="4">
    <source>
        <dbReference type="EMBL" id="ARI76321.1"/>
    </source>
</evidence>
<evidence type="ECO:0000256" key="1">
    <source>
        <dbReference type="ARBA" id="ARBA00023587"/>
    </source>
</evidence>
<dbReference type="CDD" id="cd01614">
    <property type="entry name" value="EutN_CcmL"/>
    <property type="match status" value="1"/>
</dbReference>
<dbReference type="KEGG" id="hmn:HM131_05490"/>
<dbReference type="SUPFAM" id="SSF159133">
    <property type="entry name" value="EutN/CcmL-like"/>
    <property type="match status" value="1"/>
</dbReference>
<dbReference type="Proteomes" id="UP000192527">
    <property type="component" value="Chromosome"/>
</dbReference>
<organism evidence="4 5">
    <name type="scientific">Halobacillus mangrovi</name>
    <dbReference type="NCBI Taxonomy" id="402384"/>
    <lineage>
        <taxon>Bacteria</taxon>
        <taxon>Bacillati</taxon>
        <taxon>Bacillota</taxon>
        <taxon>Bacilli</taxon>
        <taxon>Bacillales</taxon>
        <taxon>Bacillaceae</taxon>
        <taxon>Halobacillus</taxon>
    </lineage>
</organism>
<dbReference type="STRING" id="402384.HM131_05490"/>